<dbReference type="InterPro" id="IPR036971">
    <property type="entry name" value="PDEase_catalytic_dom_sf"/>
</dbReference>
<evidence type="ECO:0000256" key="3">
    <source>
        <dbReference type="ARBA" id="ARBA00022801"/>
    </source>
</evidence>
<dbReference type="InterPro" id="IPR023088">
    <property type="entry name" value="PDEase"/>
</dbReference>
<organism evidence="6 7">
    <name type="scientific">Tritrichomonas musculus</name>
    <dbReference type="NCBI Taxonomy" id="1915356"/>
    <lineage>
        <taxon>Eukaryota</taxon>
        <taxon>Metamonada</taxon>
        <taxon>Parabasalia</taxon>
        <taxon>Tritrichomonadida</taxon>
        <taxon>Tritrichomonadidae</taxon>
        <taxon>Tritrichomonas</taxon>
    </lineage>
</organism>
<dbReference type="InterPro" id="IPR003607">
    <property type="entry name" value="HD/PDEase_dom"/>
</dbReference>
<keyword evidence="3" id="KW-0378">Hydrolase</keyword>
<dbReference type="InterPro" id="IPR029016">
    <property type="entry name" value="GAF-like_dom_sf"/>
</dbReference>
<comment type="caution">
    <text evidence="6">The sequence shown here is derived from an EMBL/GenBank/DDBJ whole genome shotgun (WGS) entry which is preliminary data.</text>
</comment>
<dbReference type="Pfam" id="PF01590">
    <property type="entry name" value="GAF"/>
    <property type="match status" value="2"/>
</dbReference>
<feature type="compositionally biased region" description="Polar residues" evidence="4">
    <location>
        <begin position="1061"/>
        <end position="1075"/>
    </location>
</feature>
<evidence type="ECO:0000259" key="5">
    <source>
        <dbReference type="PROSITE" id="PS51845"/>
    </source>
</evidence>
<dbReference type="PROSITE" id="PS51845">
    <property type="entry name" value="PDEASE_I_2"/>
    <property type="match status" value="1"/>
</dbReference>
<dbReference type="PRINTS" id="PR00387">
    <property type="entry name" value="PDIESTERASE1"/>
</dbReference>
<dbReference type="SMART" id="SM00065">
    <property type="entry name" value="GAF"/>
    <property type="match status" value="2"/>
</dbReference>
<feature type="region of interest" description="Disordered" evidence="4">
    <location>
        <begin position="1055"/>
        <end position="1075"/>
    </location>
</feature>
<dbReference type="Proteomes" id="UP001470230">
    <property type="component" value="Unassembled WGS sequence"/>
</dbReference>
<dbReference type="SUPFAM" id="SSF109604">
    <property type="entry name" value="HD-domain/PDEase-like"/>
    <property type="match status" value="1"/>
</dbReference>
<evidence type="ECO:0000256" key="2">
    <source>
        <dbReference type="ARBA" id="ARBA00022723"/>
    </source>
</evidence>
<sequence>MRASFRSIRKGPSKPHVSNIIAKPQQQSAPVLSKHSYVVSPSLHTNSNTNINNIIQKSEISEAPSQNQKYTFNADEQCDIFITKAATMPLYAAVEQFLKQRFNAANSVYWQEIPNAQILYSPSMRLKNEHSTGIVGACYFQRQILRVSQNSSHPSFSSQIDGKVAAQNASLLLFPIYDWRNNLSAIVEIVSETGEFSQDDELFAQWFANKFKLLSKWFKQPFVTDESIHEIMELNDREKFVNLIKKKMCDTFDCREFEIWTYDKKEDKMRLFFQPVVATETGIVGDSLVREQAINAISNRMNSSYNPRVDGDVEESVLVIPVIEKEDPLIHGVCLRGSKHELFTKDDEDSLKKLAPFILLAFANCQAFAGVNNCAQSSQDEQDSLAALLDVVELLSSQLDTEKLTDLILEKGRALTNSDRCSLFLLDDNKQNLASYYQTGVTKPIVLPADQGIAGKTLKEKRLFNINDCYECNFFDSSTDKKTGYHTKTLLSVPIFSTRGEVIGVTQMINKKGSENHLFTEWDGKIIQIFNIFCGISLENAKLFKETIDTNNQLRGFLDTAFSMTKSEDIKKLINDILKNARETVEAERGSIFLYDKETGKLNSFLADGGKVPTSIDLTIGIAAEAYKTKKGIIENDAYGSSIFNKSIDEITGYKTKSIIASPIASSNGGVVGIVEMLNKKNNSGFGEKDLQTVNAFASFVSFALQNNRVNEVAQTPSTDIEIDKYLSESEKPGTKTPEKLQLTDDEKKTVLSLNCFSVNFKGVGHIKELFFFFGYYDLIETFKLTNERFLRFILKMRETYTSTSYHNWSHACDVTQYILYQITTAKADEIFTKEELFVMLTAGVCHDANHRGLNNVYNVKAETPLGILFKDQSVMEMHHITVSIPILSEPDINFFGFFDDNEVKKVWTLFIRIILATDMAHHFELVKKGQALIDNNEWSWEEPDHRLLAMQIIIKVADISNVSRPFQYADKWCDILNEEFFHQGDLEKSSGIGLTSPLNDREHPDKPKSQIGFYNFICLPLYTVAGSIFPELMVNADSVRSNLDTWKKIAAENAEKAKQMEQQNGGASNNEEKK</sequence>
<dbReference type="InterPro" id="IPR002073">
    <property type="entry name" value="PDEase_catalytic_dom"/>
</dbReference>
<protein>
    <recommendedName>
        <fullName evidence="5">PDEase domain-containing protein</fullName>
    </recommendedName>
</protein>
<dbReference type="InterPro" id="IPR003018">
    <property type="entry name" value="GAF"/>
</dbReference>
<keyword evidence="7" id="KW-1185">Reference proteome</keyword>
<dbReference type="Gene3D" id="1.10.1300.10">
    <property type="entry name" value="3'5'-cyclic nucleotide phosphodiesterase, catalytic domain"/>
    <property type="match status" value="1"/>
</dbReference>
<evidence type="ECO:0000313" key="7">
    <source>
        <dbReference type="Proteomes" id="UP001470230"/>
    </source>
</evidence>
<dbReference type="Pfam" id="PF00233">
    <property type="entry name" value="PDEase_I"/>
    <property type="match status" value="1"/>
</dbReference>
<dbReference type="Gene3D" id="3.30.450.40">
    <property type="match status" value="4"/>
</dbReference>
<keyword evidence="2" id="KW-0479">Metal-binding</keyword>
<proteinExistence type="predicted"/>
<dbReference type="SUPFAM" id="SSF55781">
    <property type="entry name" value="GAF domain-like"/>
    <property type="match status" value="4"/>
</dbReference>
<name>A0ABR2L280_9EUKA</name>
<gene>
    <name evidence="6" type="ORF">M9Y10_015105</name>
</gene>
<accession>A0ABR2L280</accession>
<keyword evidence="1" id="KW-0140">cGMP</keyword>
<dbReference type="CDD" id="cd00077">
    <property type="entry name" value="HDc"/>
    <property type="match status" value="1"/>
</dbReference>
<reference evidence="6 7" key="1">
    <citation type="submission" date="2024-04" db="EMBL/GenBank/DDBJ databases">
        <title>Tritrichomonas musculus Genome.</title>
        <authorList>
            <person name="Alves-Ferreira E."/>
            <person name="Grigg M."/>
            <person name="Lorenzi H."/>
            <person name="Galac M."/>
        </authorList>
    </citation>
    <scope>NUCLEOTIDE SEQUENCE [LARGE SCALE GENOMIC DNA]</scope>
    <source>
        <strain evidence="6 7">EAF2021</strain>
    </source>
</reference>
<dbReference type="EMBL" id="JAPFFF010000002">
    <property type="protein sequence ID" value="KAK8897171.1"/>
    <property type="molecule type" value="Genomic_DNA"/>
</dbReference>
<evidence type="ECO:0000256" key="4">
    <source>
        <dbReference type="SAM" id="MobiDB-lite"/>
    </source>
</evidence>
<feature type="domain" description="PDEase" evidence="5">
    <location>
        <begin position="733"/>
        <end position="1054"/>
    </location>
</feature>
<evidence type="ECO:0000256" key="1">
    <source>
        <dbReference type="ARBA" id="ARBA00022535"/>
    </source>
</evidence>
<dbReference type="PANTHER" id="PTHR11347">
    <property type="entry name" value="CYCLIC NUCLEOTIDE PHOSPHODIESTERASE"/>
    <property type="match status" value="1"/>
</dbReference>
<evidence type="ECO:0000313" key="6">
    <source>
        <dbReference type="EMBL" id="KAK8897171.1"/>
    </source>
</evidence>